<keyword evidence="3" id="KW-1003">Cell membrane</keyword>
<dbReference type="PANTHER" id="PTHR43663:SF1">
    <property type="entry name" value="CHROMATE TRANSPORTER"/>
    <property type="match status" value="1"/>
</dbReference>
<comment type="similarity">
    <text evidence="2">Belongs to the chromate ion transporter (CHR) (TC 2.A.51) family.</text>
</comment>
<evidence type="ECO:0000256" key="3">
    <source>
        <dbReference type="ARBA" id="ARBA00022475"/>
    </source>
</evidence>
<name>J9GYV1_9ZZZZ</name>
<dbReference type="PANTHER" id="PTHR43663">
    <property type="entry name" value="CHROMATE TRANSPORT PROTEIN-RELATED"/>
    <property type="match status" value="1"/>
</dbReference>
<accession>J9GYV1</accession>
<dbReference type="Pfam" id="PF02417">
    <property type="entry name" value="Chromate_transp"/>
    <property type="match status" value="1"/>
</dbReference>
<gene>
    <name evidence="8" type="ORF">EVA_05868</name>
</gene>
<feature type="transmembrane region" description="Helical" evidence="7">
    <location>
        <begin position="165"/>
        <end position="183"/>
    </location>
</feature>
<dbReference type="InterPro" id="IPR003370">
    <property type="entry name" value="Chromate_transpt"/>
</dbReference>
<keyword evidence="6 7" id="KW-0472">Membrane</keyword>
<evidence type="ECO:0000256" key="1">
    <source>
        <dbReference type="ARBA" id="ARBA00004651"/>
    </source>
</evidence>
<evidence type="ECO:0000256" key="5">
    <source>
        <dbReference type="ARBA" id="ARBA00022989"/>
    </source>
</evidence>
<evidence type="ECO:0000313" key="8">
    <source>
        <dbReference type="EMBL" id="EJX06025.1"/>
    </source>
</evidence>
<evidence type="ECO:0000256" key="2">
    <source>
        <dbReference type="ARBA" id="ARBA00005262"/>
    </source>
</evidence>
<feature type="transmembrane region" description="Helical" evidence="7">
    <location>
        <begin position="140"/>
        <end position="159"/>
    </location>
</feature>
<keyword evidence="5 7" id="KW-1133">Transmembrane helix</keyword>
<evidence type="ECO:0000256" key="7">
    <source>
        <dbReference type="SAM" id="Phobius"/>
    </source>
</evidence>
<reference evidence="8" key="1">
    <citation type="journal article" date="2012" name="PLoS ONE">
        <title>Gene sets for utilization of primary and secondary nutrition supplies in the distal gut of endangered iberian lynx.</title>
        <authorList>
            <person name="Alcaide M."/>
            <person name="Messina E."/>
            <person name="Richter M."/>
            <person name="Bargiela R."/>
            <person name="Peplies J."/>
            <person name="Huws S.A."/>
            <person name="Newbold C.J."/>
            <person name="Golyshin P.N."/>
            <person name="Simon M.A."/>
            <person name="Lopez G."/>
            <person name="Yakimov M.M."/>
            <person name="Ferrer M."/>
        </authorList>
    </citation>
    <scope>NUCLEOTIDE SEQUENCE</scope>
</reference>
<sequence>MQQSIPLTPLSLFLTFLKAGGLTLGDGYATIHPVRRALVEKYRWTDEESFTNDLATVQAMPGIFNINLATYLGKQLLGWKGSLAALAGMVLPPFVLLLLFATFYNNLREWAFFRSFLMGARPAIIALLVLSCIQVGKKSGVTLSTVWIPVLAAILIGLLGVSPTYIILGLAALGVLYGVIVLSKE</sequence>
<protein>
    <submittedName>
        <fullName evidence="8">Chromate transport protein</fullName>
    </submittedName>
</protein>
<proteinExistence type="inferred from homology"/>
<dbReference type="InterPro" id="IPR052518">
    <property type="entry name" value="CHR_Transporter"/>
</dbReference>
<dbReference type="EMBL" id="AMCI01001287">
    <property type="protein sequence ID" value="EJX06025.1"/>
    <property type="molecule type" value="Genomic_DNA"/>
</dbReference>
<evidence type="ECO:0000256" key="4">
    <source>
        <dbReference type="ARBA" id="ARBA00022692"/>
    </source>
</evidence>
<comment type="subcellular location">
    <subcellularLocation>
        <location evidence="1">Cell membrane</location>
        <topology evidence="1">Multi-pass membrane protein</topology>
    </subcellularLocation>
</comment>
<comment type="caution">
    <text evidence="8">The sequence shown here is derived from an EMBL/GenBank/DDBJ whole genome shotgun (WGS) entry which is preliminary data.</text>
</comment>
<dbReference type="GO" id="GO:0005886">
    <property type="term" value="C:plasma membrane"/>
    <property type="evidence" value="ECO:0007669"/>
    <property type="project" value="UniProtKB-SubCell"/>
</dbReference>
<feature type="transmembrane region" description="Helical" evidence="7">
    <location>
        <begin position="110"/>
        <end position="133"/>
    </location>
</feature>
<evidence type="ECO:0000256" key="6">
    <source>
        <dbReference type="ARBA" id="ARBA00023136"/>
    </source>
</evidence>
<dbReference type="AlphaFoldDB" id="J9GYV1"/>
<organism evidence="8">
    <name type="scientific">gut metagenome</name>
    <dbReference type="NCBI Taxonomy" id="749906"/>
    <lineage>
        <taxon>unclassified sequences</taxon>
        <taxon>metagenomes</taxon>
        <taxon>organismal metagenomes</taxon>
    </lineage>
</organism>
<keyword evidence="4 7" id="KW-0812">Transmembrane</keyword>
<feature type="transmembrane region" description="Helical" evidence="7">
    <location>
        <begin position="83"/>
        <end position="104"/>
    </location>
</feature>
<dbReference type="GO" id="GO:0015109">
    <property type="term" value="F:chromate transmembrane transporter activity"/>
    <property type="evidence" value="ECO:0007669"/>
    <property type="project" value="InterPro"/>
</dbReference>